<keyword evidence="1" id="KW-0812">Transmembrane</keyword>
<name>A0A7S3N4T9_9SPIT</name>
<evidence type="ECO:0000256" key="1">
    <source>
        <dbReference type="SAM" id="Phobius"/>
    </source>
</evidence>
<evidence type="ECO:0000313" key="2">
    <source>
        <dbReference type="EMBL" id="CAE0334861.1"/>
    </source>
</evidence>
<dbReference type="AlphaFoldDB" id="A0A7S3N4T9"/>
<protein>
    <submittedName>
        <fullName evidence="2">Uncharacterized protein</fullName>
    </submittedName>
</protein>
<proteinExistence type="predicted"/>
<keyword evidence="1" id="KW-0472">Membrane</keyword>
<dbReference type="Gene3D" id="1.20.120.550">
    <property type="entry name" value="Membrane associated eicosanoid/glutathione metabolism-like domain"/>
    <property type="match status" value="1"/>
</dbReference>
<dbReference type="InterPro" id="IPR023352">
    <property type="entry name" value="MAPEG-like_dom_sf"/>
</dbReference>
<sequence length="112" mass="12319">MFTVMMISSFYQPIFSLASAGTWLLGRFLYACGFICCGPKGRLVGATLSILAFLGALVGAVWTIVIWERSTSFHEGKFKLYPISLEKYKQAKGLLNTKLTTDLSPIPPMDSS</sequence>
<dbReference type="SUPFAM" id="SSF161084">
    <property type="entry name" value="MAPEG domain-like"/>
    <property type="match status" value="1"/>
</dbReference>
<keyword evidence="1" id="KW-1133">Transmembrane helix</keyword>
<accession>A0A7S3N4T9</accession>
<organism evidence="2">
    <name type="scientific">Strombidium inclinatum</name>
    <dbReference type="NCBI Taxonomy" id="197538"/>
    <lineage>
        <taxon>Eukaryota</taxon>
        <taxon>Sar</taxon>
        <taxon>Alveolata</taxon>
        <taxon>Ciliophora</taxon>
        <taxon>Intramacronucleata</taxon>
        <taxon>Spirotrichea</taxon>
        <taxon>Oligotrichia</taxon>
        <taxon>Strombidiidae</taxon>
        <taxon>Strombidium</taxon>
    </lineage>
</organism>
<reference evidence="2" key="1">
    <citation type="submission" date="2021-01" db="EMBL/GenBank/DDBJ databases">
        <authorList>
            <person name="Corre E."/>
            <person name="Pelletier E."/>
            <person name="Niang G."/>
            <person name="Scheremetjew M."/>
            <person name="Finn R."/>
            <person name="Kale V."/>
            <person name="Holt S."/>
            <person name="Cochrane G."/>
            <person name="Meng A."/>
            <person name="Brown T."/>
            <person name="Cohen L."/>
        </authorList>
    </citation>
    <scope>NUCLEOTIDE SEQUENCE</scope>
    <source>
        <strain evidence="2">S3</strain>
    </source>
</reference>
<feature type="transmembrane region" description="Helical" evidence="1">
    <location>
        <begin position="43"/>
        <end position="67"/>
    </location>
</feature>
<dbReference type="EMBL" id="HBIH01038390">
    <property type="protein sequence ID" value="CAE0334861.1"/>
    <property type="molecule type" value="Transcribed_RNA"/>
</dbReference>
<gene>
    <name evidence="2" type="ORF">SINC0208_LOCUS15500</name>
</gene>